<feature type="compositionally biased region" description="Basic residues" evidence="1">
    <location>
        <begin position="170"/>
        <end position="180"/>
    </location>
</feature>
<evidence type="ECO:0000313" key="2">
    <source>
        <dbReference type="EMBL" id="KAK1738989.1"/>
    </source>
</evidence>
<feature type="region of interest" description="Disordered" evidence="1">
    <location>
        <begin position="135"/>
        <end position="180"/>
    </location>
</feature>
<proteinExistence type="predicted"/>
<evidence type="ECO:0000256" key="1">
    <source>
        <dbReference type="SAM" id="MobiDB-lite"/>
    </source>
</evidence>
<feature type="compositionally biased region" description="Polar residues" evidence="1">
    <location>
        <begin position="21"/>
        <end position="37"/>
    </location>
</feature>
<reference evidence="2" key="1">
    <citation type="submission" date="2023-06" db="EMBL/GenBank/DDBJ databases">
        <title>Survivors Of The Sea: Transcriptome response of Skeletonema marinoi to long-term dormancy.</title>
        <authorList>
            <person name="Pinder M.I.M."/>
            <person name="Kourtchenko O."/>
            <person name="Robertson E.K."/>
            <person name="Larsson T."/>
            <person name="Maumus F."/>
            <person name="Osuna-Cruz C.M."/>
            <person name="Vancaester E."/>
            <person name="Stenow R."/>
            <person name="Vandepoele K."/>
            <person name="Ploug H."/>
            <person name="Bruchert V."/>
            <person name="Godhe A."/>
            <person name="Topel M."/>
        </authorList>
    </citation>
    <scope>NUCLEOTIDE SEQUENCE</scope>
    <source>
        <strain evidence="2">R05AC</strain>
    </source>
</reference>
<accession>A0AAD9DAJ8</accession>
<protein>
    <submittedName>
        <fullName evidence="2">Uncharacterized protein</fullName>
    </submittedName>
</protein>
<gene>
    <name evidence="2" type="ORF">QTG54_010305</name>
</gene>
<organism evidence="2 3">
    <name type="scientific">Skeletonema marinoi</name>
    <dbReference type="NCBI Taxonomy" id="267567"/>
    <lineage>
        <taxon>Eukaryota</taxon>
        <taxon>Sar</taxon>
        <taxon>Stramenopiles</taxon>
        <taxon>Ochrophyta</taxon>
        <taxon>Bacillariophyta</taxon>
        <taxon>Coscinodiscophyceae</taxon>
        <taxon>Thalassiosirophycidae</taxon>
        <taxon>Thalassiosirales</taxon>
        <taxon>Skeletonemataceae</taxon>
        <taxon>Skeletonema</taxon>
        <taxon>Skeletonema marinoi-dohrnii complex</taxon>
    </lineage>
</organism>
<evidence type="ECO:0000313" key="3">
    <source>
        <dbReference type="Proteomes" id="UP001224775"/>
    </source>
</evidence>
<feature type="region of interest" description="Disordered" evidence="1">
    <location>
        <begin position="13"/>
        <end position="37"/>
    </location>
</feature>
<dbReference type="EMBL" id="JATAAI010000019">
    <property type="protein sequence ID" value="KAK1738989.1"/>
    <property type="molecule type" value="Genomic_DNA"/>
</dbReference>
<dbReference type="AlphaFoldDB" id="A0AAD9DAJ8"/>
<feature type="compositionally biased region" description="Acidic residues" evidence="1">
    <location>
        <begin position="135"/>
        <end position="152"/>
    </location>
</feature>
<keyword evidence="3" id="KW-1185">Reference proteome</keyword>
<sequence length="180" mass="20145">MAYLQPPLTIISSDNNDHAKLSSSTTSARHQHSKSSVESFRLPAATWFDEDQTHFVALEERIADPYESRRTSFTSGSLISGFESLITNTTDPDEEESSAEFEVVRYQAFGLPRQNISKVNSNSSLEQRYHPFEDYILDGGDDMSDDNSQEDLDTSHKTNNLSAFESAAKKAAKNTRTNHS</sequence>
<dbReference type="Proteomes" id="UP001224775">
    <property type="component" value="Unassembled WGS sequence"/>
</dbReference>
<name>A0AAD9DAJ8_9STRA</name>
<comment type="caution">
    <text evidence="2">The sequence shown here is derived from an EMBL/GenBank/DDBJ whole genome shotgun (WGS) entry which is preliminary data.</text>
</comment>